<dbReference type="Gene3D" id="1.20.120.550">
    <property type="entry name" value="Membrane associated eicosanoid/glutathione metabolism-like domain"/>
    <property type="match status" value="1"/>
</dbReference>
<keyword evidence="3 5" id="KW-1133">Transmembrane helix</keyword>
<gene>
    <name evidence="6" type="ORF">LVIROSA_LOCUS22029</name>
</gene>
<proteinExistence type="predicted"/>
<evidence type="ECO:0000256" key="2">
    <source>
        <dbReference type="ARBA" id="ARBA00022692"/>
    </source>
</evidence>
<dbReference type="InterPro" id="IPR050997">
    <property type="entry name" value="MAPEG"/>
</dbReference>
<dbReference type="InterPro" id="IPR001129">
    <property type="entry name" value="Membr-assoc_MAPEG"/>
</dbReference>
<dbReference type="GO" id="GO:0005635">
    <property type="term" value="C:nuclear envelope"/>
    <property type="evidence" value="ECO:0007669"/>
    <property type="project" value="TreeGrafter"/>
</dbReference>
<keyword evidence="7" id="KW-1185">Reference proteome</keyword>
<dbReference type="GO" id="GO:0004602">
    <property type="term" value="F:glutathione peroxidase activity"/>
    <property type="evidence" value="ECO:0007669"/>
    <property type="project" value="TreeGrafter"/>
</dbReference>
<dbReference type="Proteomes" id="UP001157418">
    <property type="component" value="Unassembled WGS sequence"/>
</dbReference>
<sequence length="235" mass="26984">MDDLEKVNWDKLKKSWIMMDCKLIGFVLDQWAKALKAQIMSHPCTNTQTTQGPTGANMEIFLLCYMRKVWGHLKNIIFYLKNLATCLIAFHLYHKITFDPNIVDHCVHRCFRSIAASDHCILFHQSVQIQVGRARKKYNVSYPALFATEADTKDYKLFNCIQRGHQNSMESMPIFFVLMVLGGFKHPLICSALGLAYTVTKFFYFKGYSFGDPKGRLSIGGFNGLEEAKINYNPN</sequence>
<name>A0AAU9NDX2_9ASTR</name>
<keyword evidence="2 5" id="KW-0812">Transmembrane</keyword>
<reference evidence="6 7" key="1">
    <citation type="submission" date="2022-01" db="EMBL/GenBank/DDBJ databases">
        <authorList>
            <person name="Xiong W."/>
            <person name="Schranz E."/>
        </authorList>
    </citation>
    <scope>NUCLEOTIDE SEQUENCE [LARGE SCALE GENOMIC DNA]</scope>
</reference>
<accession>A0AAU9NDX2</accession>
<organism evidence="6 7">
    <name type="scientific">Lactuca virosa</name>
    <dbReference type="NCBI Taxonomy" id="75947"/>
    <lineage>
        <taxon>Eukaryota</taxon>
        <taxon>Viridiplantae</taxon>
        <taxon>Streptophyta</taxon>
        <taxon>Embryophyta</taxon>
        <taxon>Tracheophyta</taxon>
        <taxon>Spermatophyta</taxon>
        <taxon>Magnoliopsida</taxon>
        <taxon>eudicotyledons</taxon>
        <taxon>Gunneridae</taxon>
        <taxon>Pentapetalae</taxon>
        <taxon>asterids</taxon>
        <taxon>campanulids</taxon>
        <taxon>Asterales</taxon>
        <taxon>Asteraceae</taxon>
        <taxon>Cichorioideae</taxon>
        <taxon>Cichorieae</taxon>
        <taxon>Lactucinae</taxon>
        <taxon>Lactuca</taxon>
    </lineage>
</organism>
<dbReference type="PANTHER" id="PTHR10250">
    <property type="entry name" value="MICROSOMAL GLUTATHIONE S-TRANSFERASE"/>
    <property type="match status" value="1"/>
</dbReference>
<evidence type="ECO:0000256" key="1">
    <source>
        <dbReference type="ARBA" id="ARBA00004141"/>
    </source>
</evidence>
<dbReference type="SUPFAM" id="SSF161084">
    <property type="entry name" value="MAPEG domain-like"/>
    <property type="match status" value="1"/>
</dbReference>
<dbReference type="InterPro" id="IPR023352">
    <property type="entry name" value="MAPEG-like_dom_sf"/>
</dbReference>
<comment type="caution">
    <text evidence="6">The sequence shown here is derived from an EMBL/GenBank/DDBJ whole genome shotgun (WGS) entry which is preliminary data.</text>
</comment>
<dbReference type="AlphaFoldDB" id="A0AAU9NDX2"/>
<dbReference type="GO" id="GO:0016020">
    <property type="term" value="C:membrane"/>
    <property type="evidence" value="ECO:0007669"/>
    <property type="project" value="UniProtKB-SubCell"/>
</dbReference>
<protein>
    <submittedName>
        <fullName evidence="6">Uncharacterized protein</fullName>
    </submittedName>
</protein>
<evidence type="ECO:0000256" key="4">
    <source>
        <dbReference type="ARBA" id="ARBA00023136"/>
    </source>
</evidence>
<evidence type="ECO:0000313" key="6">
    <source>
        <dbReference type="EMBL" id="CAH1435598.1"/>
    </source>
</evidence>
<dbReference type="Pfam" id="PF01124">
    <property type="entry name" value="MAPEG"/>
    <property type="match status" value="1"/>
</dbReference>
<dbReference type="EMBL" id="CAKMRJ010004445">
    <property type="protein sequence ID" value="CAH1435598.1"/>
    <property type="molecule type" value="Genomic_DNA"/>
</dbReference>
<feature type="transmembrane region" description="Helical" evidence="5">
    <location>
        <begin position="76"/>
        <end position="93"/>
    </location>
</feature>
<dbReference type="GO" id="GO:0006691">
    <property type="term" value="P:leukotriene metabolic process"/>
    <property type="evidence" value="ECO:0007669"/>
    <property type="project" value="UniProtKB-ARBA"/>
</dbReference>
<dbReference type="GO" id="GO:0004364">
    <property type="term" value="F:glutathione transferase activity"/>
    <property type="evidence" value="ECO:0007669"/>
    <property type="project" value="TreeGrafter"/>
</dbReference>
<dbReference type="PANTHER" id="PTHR10250:SF22">
    <property type="entry name" value="MICROSOMAL GLUTATHIONE S-TRANSFERASE"/>
    <property type="match status" value="1"/>
</dbReference>
<evidence type="ECO:0000256" key="3">
    <source>
        <dbReference type="ARBA" id="ARBA00022989"/>
    </source>
</evidence>
<comment type="subcellular location">
    <subcellularLocation>
        <location evidence="1">Membrane</location>
        <topology evidence="1">Multi-pass membrane protein</topology>
    </subcellularLocation>
</comment>
<dbReference type="GO" id="GO:0005783">
    <property type="term" value="C:endoplasmic reticulum"/>
    <property type="evidence" value="ECO:0007669"/>
    <property type="project" value="TreeGrafter"/>
</dbReference>
<evidence type="ECO:0000256" key="5">
    <source>
        <dbReference type="SAM" id="Phobius"/>
    </source>
</evidence>
<feature type="transmembrane region" description="Helical" evidence="5">
    <location>
        <begin position="174"/>
        <end position="199"/>
    </location>
</feature>
<keyword evidence="4 5" id="KW-0472">Membrane</keyword>
<evidence type="ECO:0000313" key="7">
    <source>
        <dbReference type="Proteomes" id="UP001157418"/>
    </source>
</evidence>